<dbReference type="InterPro" id="IPR052156">
    <property type="entry name" value="BCAA_Transport_ATP-bd_LivF"/>
</dbReference>
<dbReference type="InterPro" id="IPR017871">
    <property type="entry name" value="ABC_transporter-like_CS"/>
</dbReference>
<evidence type="ECO:0000256" key="3">
    <source>
        <dbReference type="ARBA" id="ARBA00022741"/>
    </source>
</evidence>
<reference evidence="7 8" key="1">
    <citation type="submission" date="2016-10" db="EMBL/GenBank/DDBJ databases">
        <authorList>
            <person name="de Groot N.N."/>
        </authorList>
    </citation>
    <scope>NUCLEOTIDE SEQUENCE [LARGE SCALE GENOMIC DNA]</scope>
    <source>
        <strain evidence="7 8">CGMCC 1.5012</strain>
    </source>
</reference>
<name>A0A1G9UN94_9FIRM</name>
<dbReference type="GO" id="GO:0015807">
    <property type="term" value="P:L-amino acid transport"/>
    <property type="evidence" value="ECO:0007669"/>
    <property type="project" value="TreeGrafter"/>
</dbReference>
<dbReference type="PANTHER" id="PTHR43820">
    <property type="entry name" value="HIGH-AFFINITY BRANCHED-CHAIN AMINO ACID TRANSPORT ATP-BINDING PROTEIN LIVF"/>
    <property type="match status" value="1"/>
</dbReference>
<dbReference type="SUPFAM" id="SSF52540">
    <property type="entry name" value="P-loop containing nucleoside triphosphate hydrolases"/>
    <property type="match status" value="1"/>
</dbReference>
<accession>A0A1G9UN94</accession>
<evidence type="ECO:0000313" key="7">
    <source>
        <dbReference type="EMBL" id="SDM61400.1"/>
    </source>
</evidence>
<evidence type="ECO:0000256" key="1">
    <source>
        <dbReference type="ARBA" id="ARBA00005417"/>
    </source>
</evidence>
<dbReference type="PROSITE" id="PS50893">
    <property type="entry name" value="ABC_TRANSPORTER_2"/>
    <property type="match status" value="1"/>
</dbReference>
<evidence type="ECO:0000256" key="5">
    <source>
        <dbReference type="ARBA" id="ARBA00022970"/>
    </source>
</evidence>
<dbReference type="PANTHER" id="PTHR43820:SF4">
    <property type="entry name" value="HIGH-AFFINITY BRANCHED-CHAIN AMINO ACID TRANSPORT ATP-BINDING PROTEIN LIVF"/>
    <property type="match status" value="1"/>
</dbReference>
<keyword evidence="4 7" id="KW-0067">ATP-binding</keyword>
<organism evidence="7 8">
    <name type="scientific">Acetanaerobacterium elongatum</name>
    <dbReference type="NCBI Taxonomy" id="258515"/>
    <lineage>
        <taxon>Bacteria</taxon>
        <taxon>Bacillati</taxon>
        <taxon>Bacillota</taxon>
        <taxon>Clostridia</taxon>
        <taxon>Eubacteriales</taxon>
        <taxon>Oscillospiraceae</taxon>
        <taxon>Acetanaerobacterium</taxon>
    </lineage>
</organism>
<proteinExistence type="inferred from homology"/>
<dbReference type="PROSITE" id="PS00211">
    <property type="entry name" value="ABC_TRANSPORTER_1"/>
    <property type="match status" value="1"/>
</dbReference>
<dbReference type="GO" id="GO:0005524">
    <property type="term" value="F:ATP binding"/>
    <property type="evidence" value="ECO:0007669"/>
    <property type="project" value="UniProtKB-KW"/>
</dbReference>
<dbReference type="InterPro" id="IPR003593">
    <property type="entry name" value="AAA+_ATPase"/>
</dbReference>
<keyword evidence="8" id="KW-1185">Reference proteome</keyword>
<dbReference type="AlphaFoldDB" id="A0A1G9UN94"/>
<evidence type="ECO:0000256" key="2">
    <source>
        <dbReference type="ARBA" id="ARBA00022448"/>
    </source>
</evidence>
<sequence>MLKVQGLNVAYGQVKAVREVSLQLNRGETVALLGVNGAGKSTVLLALAGILKPESGKILYRCGDNYSGNKGNGIIRPRGKPHGIPAGQFDSTSGQWVDITTMGAQERVRLGIALVPEGRHVFPTATVRENLLVGAHIRGDNEVEADVERMYRLFPALYEKQRIPAMSLSGGQQQMLAIARALMSRPRLLLLDEPTMGLSPKLCEEVYRFIEKSSAEGLTVLVSGEDGRSLRQICSRALTVVNGALRT</sequence>
<evidence type="ECO:0000313" key="8">
    <source>
        <dbReference type="Proteomes" id="UP000199182"/>
    </source>
</evidence>
<dbReference type="InterPro" id="IPR003439">
    <property type="entry name" value="ABC_transporter-like_ATP-bd"/>
</dbReference>
<dbReference type="Proteomes" id="UP000199182">
    <property type="component" value="Unassembled WGS sequence"/>
</dbReference>
<dbReference type="SMART" id="SM00382">
    <property type="entry name" value="AAA"/>
    <property type="match status" value="1"/>
</dbReference>
<dbReference type="InterPro" id="IPR027417">
    <property type="entry name" value="P-loop_NTPase"/>
</dbReference>
<dbReference type="GO" id="GO:0015658">
    <property type="term" value="F:branched-chain amino acid transmembrane transporter activity"/>
    <property type="evidence" value="ECO:0007669"/>
    <property type="project" value="TreeGrafter"/>
</dbReference>
<dbReference type="EMBL" id="FNID01000002">
    <property type="protein sequence ID" value="SDM61400.1"/>
    <property type="molecule type" value="Genomic_DNA"/>
</dbReference>
<feature type="domain" description="ABC transporter" evidence="6">
    <location>
        <begin position="2"/>
        <end position="247"/>
    </location>
</feature>
<dbReference type="Pfam" id="PF00005">
    <property type="entry name" value="ABC_tran"/>
    <property type="match status" value="1"/>
</dbReference>
<dbReference type="RefSeq" id="WP_162840267.1">
    <property type="nucleotide sequence ID" value="NZ_FNID01000002.1"/>
</dbReference>
<keyword evidence="5" id="KW-0029">Amino-acid transport</keyword>
<dbReference type="Gene3D" id="3.40.50.300">
    <property type="entry name" value="P-loop containing nucleotide triphosphate hydrolases"/>
    <property type="match status" value="1"/>
</dbReference>
<keyword evidence="3" id="KW-0547">Nucleotide-binding</keyword>
<gene>
    <name evidence="7" type="ORF">SAMN05192585_10269</name>
</gene>
<protein>
    <submittedName>
        <fullName evidence="7">Branched-chain amino acid transport system ATP-binding protein</fullName>
    </submittedName>
</protein>
<comment type="similarity">
    <text evidence="1">Belongs to the ABC transporter superfamily.</text>
</comment>
<evidence type="ECO:0000259" key="6">
    <source>
        <dbReference type="PROSITE" id="PS50893"/>
    </source>
</evidence>
<evidence type="ECO:0000256" key="4">
    <source>
        <dbReference type="ARBA" id="ARBA00022840"/>
    </source>
</evidence>
<dbReference type="GO" id="GO:0016887">
    <property type="term" value="F:ATP hydrolysis activity"/>
    <property type="evidence" value="ECO:0007669"/>
    <property type="project" value="InterPro"/>
</dbReference>
<dbReference type="STRING" id="258515.SAMN05192585_10269"/>
<dbReference type="CDD" id="cd03224">
    <property type="entry name" value="ABC_TM1139_LivF_branched"/>
    <property type="match status" value="1"/>
</dbReference>
<keyword evidence="2" id="KW-0813">Transport</keyword>